<dbReference type="InterPro" id="IPR004087">
    <property type="entry name" value="KH_dom"/>
</dbReference>
<dbReference type="SMART" id="SM00322">
    <property type="entry name" value="KH"/>
    <property type="match status" value="3"/>
</dbReference>
<dbReference type="Pfam" id="PF00013">
    <property type="entry name" value="KH_1"/>
    <property type="match status" value="3"/>
</dbReference>
<dbReference type="CDD" id="cd22460">
    <property type="entry name" value="KH-I_PEPPER_rpt2_like"/>
    <property type="match status" value="1"/>
</dbReference>
<dbReference type="EMBL" id="JAUJYO010000020">
    <property type="protein sequence ID" value="KAK1286133.1"/>
    <property type="molecule type" value="Genomic_DNA"/>
</dbReference>
<reference evidence="5" key="2">
    <citation type="submission" date="2023-06" db="EMBL/GenBank/DDBJ databases">
        <authorList>
            <person name="Ma L."/>
            <person name="Liu K.-W."/>
            <person name="Li Z."/>
            <person name="Hsiao Y.-Y."/>
            <person name="Qi Y."/>
            <person name="Fu T."/>
            <person name="Tang G."/>
            <person name="Zhang D."/>
            <person name="Sun W.-H."/>
            <person name="Liu D.-K."/>
            <person name="Li Y."/>
            <person name="Chen G.-Z."/>
            <person name="Liu X.-D."/>
            <person name="Liao X.-Y."/>
            <person name="Jiang Y.-T."/>
            <person name="Yu X."/>
            <person name="Hao Y."/>
            <person name="Huang J."/>
            <person name="Zhao X.-W."/>
            <person name="Ke S."/>
            <person name="Chen Y.-Y."/>
            <person name="Wu W.-L."/>
            <person name="Hsu J.-L."/>
            <person name="Lin Y.-F."/>
            <person name="Huang M.-D."/>
            <person name="Li C.-Y."/>
            <person name="Huang L."/>
            <person name="Wang Z.-W."/>
            <person name="Zhao X."/>
            <person name="Zhong W.-Y."/>
            <person name="Peng D.-H."/>
            <person name="Ahmad S."/>
            <person name="Lan S."/>
            <person name="Zhang J.-S."/>
            <person name="Tsai W.-C."/>
            <person name="Van De Peer Y."/>
            <person name="Liu Z.-J."/>
        </authorList>
    </citation>
    <scope>NUCLEOTIDE SEQUENCE</scope>
    <source>
        <strain evidence="5">CP</strain>
        <tissue evidence="5">Leaves</tissue>
    </source>
</reference>
<evidence type="ECO:0000256" key="3">
    <source>
        <dbReference type="SAM" id="MobiDB-lite"/>
    </source>
</evidence>
<feature type="region of interest" description="Disordered" evidence="3">
    <location>
        <begin position="415"/>
        <end position="438"/>
    </location>
</feature>
<feature type="domain" description="K Homology" evidence="4">
    <location>
        <begin position="339"/>
        <end position="409"/>
    </location>
</feature>
<evidence type="ECO:0000256" key="2">
    <source>
        <dbReference type="PROSITE-ProRule" id="PRU00117"/>
    </source>
</evidence>
<sequence>MATTDPSETVPSASPQQEPPPPASVEAETAAPAAEEETEARPATPTEPESAAADSEAPSDTEKEEEETAVAAHVTEKKWPGWPGDNVFRLIVPVLKVGGIIGRKGELIKKLCEETRARVRILESGIRTSDRVVLISGKEELEAERSPAMEAVLRVFKRVNGINESVDEAALSGAACSIRLLVASTQAMSLIGKQGSLIKSIQESSGASVRVLPADERIVEIKGEALQVFKALEASIGNLRKFLVDHSVIPLYEKSVNAPAAQDHALDAWGDKTQPLTYPSSHTGLMNDYSLSLKRDSLYLDREAQLDLQHSGLSLYGQDPGVSGLRSSRLGRSAGALVTQVTQTMQIPLSYAEDIIGVGGATIAYIRRQSGAILTIQESRGLPDEITVEIKGTSSQVQTAQQLIQDFMAQHKEPVSSSYGSYDSGPRPYSHLSNTSYPSSSMASQSLGSYGSSGVGGYGNYRF</sequence>
<feature type="compositionally biased region" description="Low complexity" evidence="3">
    <location>
        <begin position="24"/>
        <end position="33"/>
    </location>
</feature>
<dbReference type="Gene3D" id="3.30.310.210">
    <property type="match status" value="1"/>
</dbReference>
<dbReference type="InterPro" id="IPR036612">
    <property type="entry name" value="KH_dom_type_1_sf"/>
</dbReference>
<feature type="compositionally biased region" description="Low complexity" evidence="3">
    <location>
        <begin position="41"/>
        <end position="56"/>
    </location>
</feature>
<evidence type="ECO:0000256" key="1">
    <source>
        <dbReference type="ARBA" id="ARBA00022737"/>
    </source>
</evidence>
<dbReference type="PROSITE" id="PS50084">
    <property type="entry name" value="KH_TYPE_1"/>
    <property type="match status" value="3"/>
</dbReference>
<protein>
    <recommendedName>
        <fullName evidence="4">K Homology domain-containing protein</fullName>
    </recommendedName>
</protein>
<evidence type="ECO:0000313" key="6">
    <source>
        <dbReference type="Proteomes" id="UP001180020"/>
    </source>
</evidence>
<reference evidence="5" key="1">
    <citation type="journal article" date="2023" name="Nat. Commun.">
        <title>Diploid and tetraploid genomes of Acorus and the evolution of monocots.</title>
        <authorList>
            <person name="Ma L."/>
            <person name="Liu K.W."/>
            <person name="Li Z."/>
            <person name="Hsiao Y.Y."/>
            <person name="Qi Y."/>
            <person name="Fu T."/>
            <person name="Tang G.D."/>
            <person name="Zhang D."/>
            <person name="Sun W.H."/>
            <person name="Liu D.K."/>
            <person name="Li Y."/>
            <person name="Chen G.Z."/>
            <person name="Liu X.D."/>
            <person name="Liao X.Y."/>
            <person name="Jiang Y.T."/>
            <person name="Yu X."/>
            <person name="Hao Y."/>
            <person name="Huang J."/>
            <person name="Zhao X.W."/>
            <person name="Ke S."/>
            <person name="Chen Y.Y."/>
            <person name="Wu W.L."/>
            <person name="Hsu J.L."/>
            <person name="Lin Y.F."/>
            <person name="Huang M.D."/>
            <person name="Li C.Y."/>
            <person name="Huang L."/>
            <person name="Wang Z.W."/>
            <person name="Zhao X."/>
            <person name="Zhong W.Y."/>
            <person name="Peng D.H."/>
            <person name="Ahmad S."/>
            <person name="Lan S."/>
            <person name="Zhang J.S."/>
            <person name="Tsai W.C."/>
            <person name="Van de Peer Y."/>
            <person name="Liu Z.J."/>
        </authorList>
    </citation>
    <scope>NUCLEOTIDE SEQUENCE</scope>
    <source>
        <strain evidence="5">CP</strain>
    </source>
</reference>
<dbReference type="Gene3D" id="3.30.1370.10">
    <property type="entry name" value="K Homology domain, type 1"/>
    <property type="match status" value="1"/>
</dbReference>
<dbReference type="Proteomes" id="UP001180020">
    <property type="component" value="Unassembled WGS sequence"/>
</dbReference>
<feature type="region of interest" description="Disordered" evidence="3">
    <location>
        <begin position="1"/>
        <end position="78"/>
    </location>
</feature>
<dbReference type="InterPro" id="IPR004088">
    <property type="entry name" value="KH_dom_type_1"/>
</dbReference>
<evidence type="ECO:0000259" key="4">
    <source>
        <dbReference type="SMART" id="SM00322"/>
    </source>
</evidence>
<dbReference type="CDD" id="cd22461">
    <property type="entry name" value="KH-I_PEPPER_like_rpt3"/>
    <property type="match status" value="1"/>
</dbReference>
<organism evidence="5 6">
    <name type="scientific">Acorus calamus</name>
    <name type="common">Sweet flag</name>
    <dbReference type="NCBI Taxonomy" id="4465"/>
    <lineage>
        <taxon>Eukaryota</taxon>
        <taxon>Viridiplantae</taxon>
        <taxon>Streptophyta</taxon>
        <taxon>Embryophyta</taxon>
        <taxon>Tracheophyta</taxon>
        <taxon>Spermatophyta</taxon>
        <taxon>Magnoliopsida</taxon>
        <taxon>Liliopsida</taxon>
        <taxon>Acoraceae</taxon>
        <taxon>Acorus</taxon>
    </lineage>
</organism>
<keyword evidence="1" id="KW-0677">Repeat</keyword>
<dbReference type="SUPFAM" id="SSF54791">
    <property type="entry name" value="Eukaryotic type KH-domain (KH-domain type I)"/>
    <property type="match status" value="3"/>
</dbReference>
<evidence type="ECO:0000313" key="5">
    <source>
        <dbReference type="EMBL" id="KAK1286133.1"/>
    </source>
</evidence>
<name>A0AAV9CCX8_ACOCL</name>
<feature type="compositionally biased region" description="Polar residues" evidence="3">
    <location>
        <begin position="1"/>
        <end position="10"/>
    </location>
</feature>
<dbReference type="AlphaFoldDB" id="A0AAV9CCX8"/>
<proteinExistence type="predicted"/>
<dbReference type="PANTHER" id="PTHR10288">
    <property type="entry name" value="KH DOMAIN CONTAINING RNA BINDING PROTEIN"/>
    <property type="match status" value="1"/>
</dbReference>
<comment type="caution">
    <text evidence="5">The sequence shown here is derived from an EMBL/GenBank/DDBJ whole genome shotgun (WGS) entry which is preliminary data.</text>
</comment>
<feature type="domain" description="K Homology" evidence="4">
    <location>
        <begin position="84"/>
        <end position="157"/>
    </location>
</feature>
<gene>
    <name evidence="5" type="ORF">QJS10_CPB20g01358</name>
</gene>
<accession>A0AAV9CCX8</accession>
<keyword evidence="6" id="KW-1185">Reference proteome</keyword>
<dbReference type="GO" id="GO:0003723">
    <property type="term" value="F:RNA binding"/>
    <property type="evidence" value="ECO:0007669"/>
    <property type="project" value="UniProtKB-UniRule"/>
</dbReference>
<dbReference type="CDD" id="cd22459">
    <property type="entry name" value="KH-I_PEPPER_rpt1_like"/>
    <property type="match status" value="1"/>
</dbReference>
<feature type="compositionally biased region" description="Acidic residues" evidence="3">
    <location>
        <begin position="57"/>
        <end position="68"/>
    </location>
</feature>
<keyword evidence="2" id="KW-0694">RNA-binding</keyword>
<feature type="domain" description="K Homology" evidence="4">
    <location>
        <begin position="174"/>
        <end position="240"/>
    </location>
</feature>